<dbReference type="Pfam" id="PF04055">
    <property type="entry name" value="Radical_SAM"/>
    <property type="match status" value="1"/>
</dbReference>
<dbReference type="InterPro" id="IPR051198">
    <property type="entry name" value="BchE-like"/>
</dbReference>
<dbReference type="Proteomes" id="UP001622690">
    <property type="component" value="Chromosome"/>
</dbReference>
<dbReference type="InterPro" id="IPR034466">
    <property type="entry name" value="Methyltransferase_Class_B"/>
</dbReference>
<dbReference type="PANTHER" id="PTHR43409:SF7">
    <property type="entry name" value="BLL1977 PROTEIN"/>
    <property type="match status" value="1"/>
</dbReference>
<evidence type="ECO:0000256" key="1">
    <source>
        <dbReference type="ARBA" id="ARBA00001966"/>
    </source>
</evidence>
<feature type="domain" description="B12-binding" evidence="8">
    <location>
        <begin position="92"/>
        <end position="245"/>
    </location>
</feature>
<protein>
    <submittedName>
        <fullName evidence="10">Radical SAM protein</fullName>
    </submittedName>
</protein>
<evidence type="ECO:0000256" key="4">
    <source>
        <dbReference type="ARBA" id="ARBA00022691"/>
    </source>
</evidence>
<proteinExistence type="predicted"/>
<evidence type="ECO:0000256" key="6">
    <source>
        <dbReference type="ARBA" id="ARBA00023004"/>
    </source>
</evidence>
<accession>A0ABZ1J2V4</accession>
<dbReference type="EMBL" id="CP108125">
    <property type="protein sequence ID" value="WTO85697.1"/>
    <property type="molecule type" value="Genomic_DNA"/>
</dbReference>
<dbReference type="SUPFAM" id="SSF102114">
    <property type="entry name" value="Radical SAM enzymes"/>
    <property type="match status" value="1"/>
</dbReference>
<dbReference type="InterPro" id="IPR023404">
    <property type="entry name" value="rSAM_horseshoe"/>
</dbReference>
<sequence length="620" mass="68724">MPQRTPPTAVHLVFPGVTEARLFPYLSLPMLVAYLRRHGVTAAQSDLNIALTHRLLEPVALKERLRLGGLDEFDETLLSFAEQRHDLLHRTVVRKETTTLPWDVGFRLVNNVLDIMLRGSALTRTVTSLPEVFPLAEREPAADDLAARRYDDLTLAALADRPARVLGLSVAYFSQLAPAFRVARLAKQRDPGTVVVLGGQQLMMRGAELAARPETFRHVDALVTTQGEAVLRRLAEAVEAGRPLDAVPGLVTAQGGGTPAPEHHLADNPPPDFDGLPFSSYLSPEPQLPLISCVGCYWGRCTFCSYGNRSRGRYQQLTQEQLADHVEHALRRTGARFVAFVDENCNLRLVLGAAELVRARGHTFSWSTRNRLEPLLADRAFVQRMHDAGCRLMSVGYETNSQRLLDLVDKGVRADLYERIVELLDEVGIVLRLSVMGGLPGETAEEARASREFLVRNSARLGIDAAQMMIAEPTSLLASEPRHRVGLTLADGDTLQSNSGFSYLAGRHGRAIAYEGTSREERADWLRETVRVVLPGKNDEKHPRWKKAGGARPTDELVLHPWIVPLEGRLIDLRWRMRYGIGPGHVTLRSSGAVHRLTARTDQGRRLLGLLKEADVGDHN</sequence>
<keyword evidence="4" id="KW-0949">S-adenosyl-L-methionine</keyword>
<keyword evidence="6" id="KW-0408">Iron</keyword>
<dbReference type="RefSeq" id="WP_406259166.1">
    <property type="nucleotide sequence ID" value="NZ_CP108125.1"/>
</dbReference>
<dbReference type="SMART" id="SM00729">
    <property type="entry name" value="Elp3"/>
    <property type="match status" value="1"/>
</dbReference>
<reference evidence="10 11" key="1">
    <citation type="submission" date="2022-10" db="EMBL/GenBank/DDBJ databases">
        <title>The complete genomes of actinobacterial strains from the NBC collection.</title>
        <authorList>
            <person name="Joergensen T.S."/>
            <person name="Alvarez Arevalo M."/>
            <person name="Sterndorff E.B."/>
            <person name="Faurdal D."/>
            <person name="Vuksanovic O."/>
            <person name="Mourched A.-S."/>
            <person name="Charusanti P."/>
            <person name="Shaw S."/>
            <person name="Blin K."/>
            <person name="Weber T."/>
        </authorList>
    </citation>
    <scope>NUCLEOTIDE SEQUENCE [LARGE SCALE GENOMIC DNA]</scope>
    <source>
        <strain evidence="10 11">NBC_00206</strain>
    </source>
</reference>
<name>A0ABZ1J2V4_9ACTN</name>
<dbReference type="InterPro" id="IPR058240">
    <property type="entry name" value="rSAM_sf"/>
</dbReference>
<dbReference type="CDD" id="cd01335">
    <property type="entry name" value="Radical_SAM"/>
    <property type="match status" value="1"/>
</dbReference>
<gene>
    <name evidence="10" type="ORF">OHU27_26005</name>
</gene>
<dbReference type="Gene3D" id="3.80.30.20">
    <property type="entry name" value="tm_1862 like domain"/>
    <property type="match status" value="1"/>
</dbReference>
<dbReference type="PROSITE" id="PS51918">
    <property type="entry name" value="RADICAL_SAM"/>
    <property type="match status" value="1"/>
</dbReference>
<feature type="domain" description="Radical SAM core" evidence="9">
    <location>
        <begin position="282"/>
        <end position="502"/>
    </location>
</feature>
<evidence type="ECO:0000256" key="3">
    <source>
        <dbReference type="ARBA" id="ARBA00022679"/>
    </source>
</evidence>
<dbReference type="InterPro" id="IPR006638">
    <property type="entry name" value="Elp3/MiaA/NifB-like_rSAM"/>
</dbReference>
<keyword evidence="2" id="KW-0489">Methyltransferase</keyword>
<dbReference type="InterPro" id="IPR007197">
    <property type="entry name" value="rSAM"/>
</dbReference>
<dbReference type="SFLD" id="SFLDG01123">
    <property type="entry name" value="methyltransferase_(Class_B)"/>
    <property type="match status" value="1"/>
</dbReference>
<keyword evidence="7" id="KW-0411">Iron-sulfur</keyword>
<dbReference type="PROSITE" id="PS51332">
    <property type="entry name" value="B12_BINDING"/>
    <property type="match status" value="1"/>
</dbReference>
<evidence type="ECO:0000259" key="9">
    <source>
        <dbReference type="PROSITE" id="PS51918"/>
    </source>
</evidence>
<keyword evidence="3" id="KW-0808">Transferase</keyword>
<keyword evidence="5" id="KW-0479">Metal-binding</keyword>
<dbReference type="SFLD" id="SFLDG01082">
    <property type="entry name" value="B12-binding_domain_containing"/>
    <property type="match status" value="1"/>
</dbReference>
<dbReference type="InterPro" id="IPR006158">
    <property type="entry name" value="Cobalamin-bd"/>
</dbReference>
<dbReference type="SFLD" id="SFLDS00029">
    <property type="entry name" value="Radical_SAM"/>
    <property type="match status" value="1"/>
</dbReference>
<evidence type="ECO:0000256" key="7">
    <source>
        <dbReference type="ARBA" id="ARBA00023014"/>
    </source>
</evidence>
<evidence type="ECO:0000256" key="2">
    <source>
        <dbReference type="ARBA" id="ARBA00022603"/>
    </source>
</evidence>
<evidence type="ECO:0000259" key="8">
    <source>
        <dbReference type="PROSITE" id="PS51332"/>
    </source>
</evidence>
<keyword evidence="11" id="KW-1185">Reference proteome</keyword>
<evidence type="ECO:0000256" key="5">
    <source>
        <dbReference type="ARBA" id="ARBA00022723"/>
    </source>
</evidence>
<dbReference type="PANTHER" id="PTHR43409">
    <property type="entry name" value="ANAEROBIC MAGNESIUM-PROTOPORPHYRIN IX MONOMETHYL ESTER CYCLASE-RELATED"/>
    <property type="match status" value="1"/>
</dbReference>
<evidence type="ECO:0000313" key="10">
    <source>
        <dbReference type="EMBL" id="WTO85697.1"/>
    </source>
</evidence>
<organism evidence="10 11">
    <name type="scientific">Streptomyces nigra</name>
    <dbReference type="NCBI Taxonomy" id="1827580"/>
    <lineage>
        <taxon>Bacteria</taxon>
        <taxon>Bacillati</taxon>
        <taxon>Actinomycetota</taxon>
        <taxon>Actinomycetes</taxon>
        <taxon>Kitasatosporales</taxon>
        <taxon>Streptomycetaceae</taxon>
        <taxon>Streptomyces</taxon>
    </lineage>
</organism>
<evidence type="ECO:0000313" key="11">
    <source>
        <dbReference type="Proteomes" id="UP001622690"/>
    </source>
</evidence>
<comment type="cofactor">
    <cofactor evidence="1">
        <name>[4Fe-4S] cluster</name>
        <dbReference type="ChEBI" id="CHEBI:49883"/>
    </cofactor>
</comment>